<organism evidence="1 2">
    <name type="scientific">Halorutilus salinus</name>
    <dbReference type="NCBI Taxonomy" id="2487751"/>
    <lineage>
        <taxon>Archaea</taxon>
        <taxon>Methanobacteriati</taxon>
        <taxon>Methanobacteriota</taxon>
        <taxon>Stenosarchaea group</taxon>
        <taxon>Halobacteria</taxon>
        <taxon>Halorutilales</taxon>
        <taxon>Halorutilaceae</taxon>
        <taxon>Halorutilus</taxon>
    </lineage>
</organism>
<dbReference type="Proteomes" id="UP001149411">
    <property type="component" value="Unassembled WGS sequence"/>
</dbReference>
<protein>
    <recommendedName>
        <fullName evidence="3">DUF2795 domain-containing protein</fullName>
    </recommendedName>
</protein>
<accession>A0A9Q4GHU1</accession>
<reference evidence="1" key="1">
    <citation type="submission" date="2022-09" db="EMBL/GenBank/DDBJ databases">
        <title>Haloadaptaus new haloarchaeum isolated from saline soil.</title>
        <authorList>
            <person name="Duran-Viseras A."/>
            <person name="Sanchez-Porro C."/>
            <person name="Ventosa A."/>
        </authorList>
    </citation>
    <scope>NUCLEOTIDE SEQUENCE</scope>
    <source>
        <strain evidence="1">F3-133</strain>
    </source>
</reference>
<comment type="caution">
    <text evidence="1">The sequence shown here is derived from an EMBL/GenBank/DDBJ whole genome shotgun (WGS) entry which is preliminary data.</text>
</comment>
<evidence type="ECO:0000313" key="1">
    <source>
        <dbReference type="EMBL" id="MCX2819155.1"/>
    </source>
</evidence>
<proteinExistence type="predicted"/>
<gene>
    <name evidence="1" type="ORF">EGH25_07290</name>
</gene>
<dbReference type="InterPro" id="IPR043899">
    <property type="entry name" value="DUF5789"/>
</dbReference>
<keyword evidence="2" id="KW-1185">Reference proteome</keyword>
<dbReference type="Pfam" id="PF19102">
    <property type="entry name" value="DUF5789"/>
    <property type="match status" value="1"/>
</dbReference>
<dbReference type="AlphaFoldDB" id="A0A9Q4GHU1"/>
<name>A0A9Q4GHU1_9EURY</name>
<evidence type="ECO:0000313" key="2">
    <source>
        <dbReference type="Proteomes" id="UP001149411"/>
    </source>
</evidence>
<sequence length="83" mass="8839">MGTKLNEIHGLLEELEYPVTGEEAIESIGETTLLLADGEESLGRVISEINDESFGSATELEEEIYANLPTEAVGEPGQSEGDA</sequence>
<evidence type="ECO:0008006" key="3">
    <source>
        <dbReference type="Google" id="ProtNLM"/>
    </source>
</evidence>
<dbReference type="EMBL" id="RKLV01000006">
    <property type="protein sequence ID" value="MCX2819155.1"/>
    <property type="molecule type" value="Genomic_DNA"/>
</dbReference>
<dbReference type="RefSeq" id="WP_266087192.1">
    <property type="nucleotide sequence ID" value="NZ_RKLV01000006.1"/>
</dbReference>